<dbReference type="InterPro" id="IPR011765">
    <property type="entry name" value="Pept_M16_N"/>
</dbReference>
<dbReference type="EMBL" id="FNEH01000014">
    <property type="protein sequence ID" value="SDI76974.1"/>
    <property type="molecule type" value="Genomic_DNA"/>
</dbReference>
<evidence type="ECO:0000256" key="1">
    <source>
        <dbReference type="SAM" id="SignalP"/>
    </source>
</evidence>
<protein>
    <submittedName>
        <fullName evidence="5">Zinc protease</fullName>
    </submittedName>
</protein>
<keyword evidence="1" id="KW-0732">Signal</keyword>
<evidence type="ECO:0000313" key="14">
    <source>
        <dbReference type="Proteomes" id="UP000295758"/>
    </source>
</evidence>
<evidence type="ECO:0000313" key="12">
    <source>
        <dbReference type="Proteomes" id="UP000199519"/>
    </source>
</evidence>
<dbReference type="InterPro" id="IPR011249">
    <property type="entry name" value="Metalloenz_LuxS/M16"/>
</dbReference>
<dbReference type="GO" id="GO:0006508">
    <property type="term" value="P:proteolysis"/>
    <property type="evidence" value="ECO:0007669"/>
    <property type="project" value="UniProtKB-KW"/>
</dbReference>
<evidence type="ECO:0000313" key="11">
    <source>
        <dbReference type="Proteomes" id="UP000198945"/>
    </source>
</evidence>
<dbReference type="GO" id="GO:0046872">
    <property type="term" value="F:metal ion binding"/>
    <property type="evidence" value="ECO:0007669"/>
    <property type="project" value="InterPro"/>
</dbReference>
<dbReference type="GO" id="GO:0008233">
    <property type="term" value="F:peptidase activity"/>
    <property type="evidence" value="ECO:0007669"/>
    <property type="project" value="UniProtKB-KW"/>
</dbReference>
<evidence type="ECO:0000313" key="9">
    <source>
        <dbReference type="EMBL" id="TDS26178.1"/>
    </source>
</evidence>
<evidence type="ECO:0000313" key="15">
    <source>
        <dbReference type="Proteomes" id="UP000324896"/>
    </source>
</evidence>
<dbReference type="EMBL" id="FNBJ01000004">
    <property type="protein sequence ID" value="SDE96799.1"/>
    <property type="molecule type" value="Genomic_DNA"/>
</dbReference>
<keyword evidence="12" id="KW-1185">Reference proteome</keyword>
<dbReference type="PANTHER" id="PTHR11851">
    <property type="entry name" value="METALLOPROTEASE"/>
    <property type="match status" value="1"/>
</dbReference>
<feature type="domain" description="Peptidase M16 C-terminal" evidence="3">
    <location>
        <begin position="218"/>
        <end position="392"/>
    </location>
</feature>
<feature type="domain" description="Peptidase M16 N-terminal" evidence="2">
    <location>
        <begin position="77"/>
        <end position="201"/>
    </location>
</feature>
<evidence type="ECO:0000313" key="7">
    <source>
        <dbReference type="EMBL" id="SDI76974.1"/>
    </source>
</evidence>
<dbReference type="PANTHER" id="PTHR11851:SF224">
    <property type="entry name" value="PROCESSING PROTEASE"/>
    <property type="match status" value="1"/>
</dbReference>
<keyword evidence="5" id="KW-0378">Hydrolase</keyword>
<dbReference type="EMBL" id="FMYT01000021">
    <property type="protein sequence ID" value="SDC98855.1"/>
    <property type="molecule type" value="Genomic_DNA"/>
</dbReference>
<name>A0A1G6R477_9FIRM</name>
<dbReference type="SUPFAM" id="SSF63411">
    <property type="entry name" value="LuxS/MPP-like metallohydrolase"/>
    <property type="match status" value="2"/>
</dbReference>
<evidence type="ECO:0000313" key="6">
    <source>
        <dbReference type="EMBL" id="SDE96799.1"/>
    </source>
</evidence>
<organism evidence="5 15">
    <name type="scientific">Halanaerobium congolense</name>
    <dbReference type="NCBI Taxonomy" id="54121"/>
    <lineage>
        <taxon>Bacteria</taxon>
        <taxon>Bacillati</taxon>
        <taxon>Bacillota</taxon>
        <taxon>Clostridia</taxon>
        <taxon>Halanaerobiales</taxon>
        <taxon>Halanaerobiaceae</taxon>
        <taxon>Halanaerobium</taxon>
    </lineage>
</organism>
<reference evidence="4 13" key="3">
    <citation type="submission" date="2018-04" db="EMBL/GenBank/DDBJ databases">
        <title>Subsurface microbial communities from deep shales in Ohio and West Virginia, USA.</title>
        <authorList>
            <person name="Wrighton K."/>
        </authorList>
    </citation>
    <scope>NUCLEOTIDE SEQUENCE [LARGE SCALE GENOMIC DNA]</scope>
    <source>
        <strain evidence="4 13">MSL28</strain>
    </source>
</reference>
<accession>A0A1G6R477</accession>
<dbReference type="Proteomes" id="UP000199519">
    <property type="component" value="Unassembled WGS sequence"/>
</dbReference>
<dbReference type="Gene3D" id="3.30.830.10">
    <property type="entry name" value="Metalloenzyme, LuxS/M16 peptidase-like"/>
    <property type="match status" value="2"/>
</dbReference>
<proteinExistence type="predicted"/>
<reference evidence="7 11" key="1">
    <citation type="submission" date="2016-10" db="EMBL/GenBank/DDBJ databases">
        <authorList>
            <person name="de Groot N.N."/>
        </authorList>
    </citation>
    <scope>NUCLEOTIDE SEQUENCE [LARGE SCALE GENOMIC DNA]</scope>
    <source>
        <strain evidence="7 11">WG7</strain>
    </source>
</reference>
<dbReference type="InterPro" id="IPR050361">
    <property type="entry name" value="MPP/UQCRC_Complex"/>
</dbReference>
<reference evidence="10 12" key="2">
    <citation type="submission" date="2016-10" db="EMBL/GenBank/DDBJ databases">
        <authorList>
            <person name="Varghese N."/>
            <person name="Submissions S."/>
        </authorList>
    </citation>
    <scope>NUCLEOTIDE SEQUENCE [LARGE SCALE GENOMIC DNA]</scope>
    <source>
        <strain evidence="5 15">WG10</strain>
        <strain evidence="6 12">WG2</strain>
        <strain evidence="8 10">WG5</strain>
    </source>
</reference>
<evidence type="ECO:0000313" key="13">
    <source>
        <dbReference type="Proteomes" id="UP000247389"/>
    </source>
</evidence>
<dbReference type="EMBL" id="QICM01000020">
    <property type="protein sequence ID" value="PXV64002.1"/>
    <property type="molecule type" value="Genomic_DNA"/>
</dbReference>
<dbReference type="Pfam" id="PF05193">
    <property type="entry name" value="Peptidase_M16_C"/>
    <property type="match status" value="1"/>
</dbReference>
<evidence type="ECO:0000313" key="5">
    <source>
        <dbReference type="EMBL" id="SDC98855.1"/>
    </source>
</evidence>
<evidence type="ECO:0000259" key="2">
    <source>
        <dbReference type="Pfam" id="PF00675"/>
    </source>
</evidence>
<dbReference type="Proteomes" id="UP000247389">
    <property type="component" value="Unassembled WGS sequence"/>
</dbReference>
<keyword evidence="5" id="KW-0645">Protease</keyword>
<dbReference type="Proteomes" id="UP000324896">
    <property type="component" value="Unassembled WGS sequence"/>
</dbReference>
<dbReference type="EMBL" id="FOHG01000005">
    <property type="protein sequence ID" value="SES76322.1"/>
    <property type="molecule type" value="Genomic_DNA"/>
</dbReference>
<dbReference type="AlphaFoldDB" id="A0A1G6R477"/>
<dbReference type="RefSeq" id="WP_089655752.1">
    <property type="nucleotide sequence ID" value="NZ_FMYT01000021.1"/>
</dbReference>
<evidence type="ECO:0000259" key="3">
    <source>
        <dbReference type="Pfam" id="PF05193"/>
    </source>
</evidence>
<dbReference type="Proteomes" id="UP000295758">
    <property type="component" value="Unassembled WGS sequence"/>
</dbReference>
<dbReference type="InterPro" id="IPR007863">
    <property type="entry name" value="Peptidase_M16_C"/>
</dbReference>
<dbReference type="EMBL" id="SOAA01000038">
    <property type="protein sequence ID" value="TDS26178.1"/>
    <property type="molecule type" value="Genomic_DNA"/>
</dbReference>
<evidence type="ECO:0000313" key="8">
    <source>
        <dbReference type="EMBL" id="SES76322.1"/>
    </source>
</evidence>
<evidence type="ECO:0000313" key="4">
    <source>
        <dbReference type="EMBL" id="PXV64002.1"/>
    </source>
</evidence>
<dbReference type="Proteomes" id="UP000198612">
    <property type="component" value="Unassembled WGS sequence"/>
</dbReference>
<dbReference type="Proteomes" id="UP000198945">
    <property type="component" value="Unassembled WGS sequence"/>
</dbReference>
<evidence type="ECO:0000313" key="10">
    <source>
        <dbReference type="Proteomes" id="UP000198612"/>
    </source>
</evidence>
<sequence length="493" mass="57157">MKKTNKTILLLLIIIFLLTFSAAAQNQKFSLEYFRDLADVVNKKPEIEVPDYELFELKNGMKFYLAQDKNLPIFEIRGYIDAGKINENKDNAGITSLMTELMLLASENYSERELSLFKEINALSLNLEAGFDLISISGNSLKTDSSELISLLAETLIRPKFEGDHFTRTVKESQQLYRQRFYNDSALLNMHFFKNLYGEHPYGYNNNYNLILDFLNQVDSEEVLNFYQKTIRPEDIVVAISGDFELNKLKKELSNNFSSWKNIKTEPTKKYVDVNPELHQKIIIVNKPDATQANMRMGYNFYSSKYPKRIPFMMGNRIFGGGSFNSRLMENLRNDKGYVYGINSQINYNDYGGSYFINLSLEPEKALAGMKAVKEEILKIKNGTEPFKKEELFENINLYNAIFPKAYQHQIDVLDQIIYQKEFNNKSDDYLNDIIKQYNGLDVEEVQKIYAEELYPEIIFTVIVGPKEKILPQFKEFGQEVEVIDNSTQGLLK</sequence>
<gene>
    <name evidence="9" type="ORF">BY453_1388</name>
    <name evidence="4" type="ORF">C8C78_1202</name>
    <name evidence="5" type="ORF">SAMN04488597_12114</name>
    <name evidence="6" type="ORF">SAMN04488598_10465</name>
    <name evidence="8" type="ORF">SAMN04515652_10562</name>
    <name evidence="7" type="ORF">SAMN04515654_11433</name>
</gene>
<feature type="chain" id="PRO_5044557478" evidence="1">
    <location>
        <begin position="25"/>
        <end position="493"/>
    </location>
</feature>
<feature type="signal peptide" evidence="1">
    <location>
        <begin position="1"/>
        <end position="24"/>
    </location>
</feature>
<reference evidence="9 14" key="4">
    <citation type="submission" date="2019-03" db="EMBL/GenBank/DDBJ databases">
        <title>Deep subsurface shale carbon reservoir microbial communities from Ohio and West Virginia, USA.</title>
        <authorList>
            <person name="Wrighton K."/>
        </authorList>
    </citation>
    <scope>NUCLEOTIDE SEQUENCE [LARGE SCALE GENOMIC DNA]</scope>
    <source>
        <strain evidence="9 14">UTICA-S4D12</strain>
    </source>
</reference>
<dbReference type="Pfam" id="PF00675">
    <property type="entry name" value="Peptidase_M16"/>
    <property type="match status" value="1"/>
</dbReference>